<feature type="region of interest" description="Disordered" evidence="5">
    <location>
        <begin position="1"/>
        <end position="65"/>
    </location>
</feature>
<evidence type="ECO:0000259" key="6">
    <source>
        <dbReference type="Pfam" id="PF03467"/>
    </source>
</evidence>
<sequence>MDERSHDRAEHEVKRDPDRKGTEKEKPRAKMLKNEGKGPVPAGGSSKSKKRFKRNKEQTTRPSAQHKLVVRMLPPNLTERLFFETLHGELGADAGHEAGVQFLAQNVDSRYYVPGHFSKKPFKLPTFSRAYLTFYEVAKLKEFVGKIKNLKFTDDTNTSMIPSTTMSPYVKRLRVDDSKGVKNSKAVLEGTIEKDKTFQMFLKSTALMNEHKEEFGYAELSVIHPLQKALDRKREEEARIKSQGESAIVALTGEVAKEKTKKNNKNKGKTKAKSNQTGEVAEPKKKSKKSTQRGAQDKQNVVIIEEAGRRELQRRERIKKMIEKESKLGMGSTESVVDPKVKPKKKAAKKPKSKKKPNSKGKKKDSAARPGSSASSAANEGVSHKAPPEPVAG</sequence>
<dbReference type="GO" id="GO:0003729">
    <property type="term" value="F:mRNA binding"/>
    <property type="evidence" value="ECO:0007669"/>
    <property type="project" value="TreeGrafter"/>
</dbReference>
<dbReference type="InterPro" id="IPR039722">
    <property type="entry name" value="Upf3"/>
</dbReference>
<feature type="compositionally biased region" description="Basic residues" evidence="5">
    <location>
        <begin position="342"/>
        <end position="363"/>
    </location>
</feature>
<evidence type="ECO:0000256" key="3">
    <source>
        <dbReference type="ARBA" id="ARBA00023161"/>
    </source>
</evidence>
<evidence type="ECO:0000256" key="1">
    <source>
        <dbReference type="ARBA" id="ARBA00004123"/>
    </source>
</evidence>
<dbReference type="PANTHER" id="PTHR13112">
    <property type="entry name" value="UPF3 REGULATOR OF NONSENSE TRANSCRIPTS-LIKE PROTEIN"/>
    <property type="match status" value="1"/>
</dbReference>
<dbReference type="CDD" id="cd12455">
    <property type="entry name" value="RRM_like_Smg4_UPF3"/>
    <property type="match status" value="1"/>
</dbReference>
<name>A0A1G4JSS0_9SACH</name>
<reference evidence="8" key="1">
    <citation type="submission" date="2016-03" db="EMBL/GenBank/DDBJ databases">
        <authorList>
            <person name="Devillers Hugo."/>
        </authorList>
    </citation>
    <scope>NUCLEOTIDE SEQUENCE [LARGE SCALE GENOMIC DNA]</scope>
</reference>
<comment type="similarity">
    <text evidence="2">Belongs to the RENT3 family.</text>
</comment>
<feature type="domain" description="UPF3" evidence="6">
    <location>
        <begin position="64"/>
        <end position="221"/>
    </location>
</feature>
<evidence type="ECO:0000313" key="7">
    <source>
        <dbReference type="EMBL" id="SCU93918.1"/>
    </source>
</evidence>
<dbReference type="OrthoDB" id="18087at2759"/>
<feature type="compositionally biased region" description="Basic and acidic residues" evidence="5">
    <location>
        <begin position="306"/>
        <end position="327"/>
    </location>
</feature>
<evidence type="ECO:0000256" key="5">
    <source>
        <dbReference type="SAM" id="MobiDB-lite"/>
    </source>
</evidence>
<dbReference type="EMBL" id="LT598477">
    <property type="protein sequence ID" value="SCU93918.1"/>
    <property type="molecule type" value="Genomic_DNA"/>
</dbReference>
<evidence type="ECO:0000256" key="4">
    <source>
        <dbReference type="ARBA" id="ARBA00023242"/>
    </source>
</evidence>
<evidence type="ECO:0000313" key="8">
    <source>
        <dbReference type="Proteomes" id="UP000191144"/>
    </source>
</evidence>
<dbReference type="InterPro" id="IPR012677">
    <property type="entry name" value="Nucleotide-bd_a/b_plait_sf"/>
</dbReference>
<proteinExistence type="inferred from homology"/>
<dbReference type="InterPro" id="IPR005120">
    <property type="entry name" value="UPF3_dom"/>
</dbReference>
<feature type="compositionally biased region" description="Basic and acidic residues" evidence="5">
    <location>
        <begin position="1"/>
        <end position="36"/>
    </location>
</feature>
<gene>
    <name evidence="7" type="ORF">LAME_0F05446G</name>
</gene>
<dbReference type="AlphaFoldDB" id="A0A1G4JSS0"/>
<accession>A0A1G4JSS0</accession>
<dbReference type="Pfam" id="PF03467">
    <property type="entry name" value="Smg4_UPF3"/>
    <property type="match status" value="1"/>
</dbReference>
<dbReference type="Proteomes" id="UP000191144">
    <property type="component" value="Chromosome F"/>
</dbReference>
<feature type="compositionally biased region" description="Basic residues" evidence="5">
    <location>
        <begin position="259"/>
        <end position="272"/>
    </location>
</feature>
<dbReference type="Gene3D" id="3.30.70.330">
    <property type="match status" value="1"/>
</dbReference>
<dbReference type="GO" id="GO:0045727">
    <property type="term" value="P:positive regulation of translation"/>
    <property type="evidence" value="ECO:0007669"/>
    <property type="project" value="TreeGrafter"/>
</dbReference>
<feature type="region of interest" description="Disordered" evidence="5">
    <location>
        <begin position="256"/>
        <end position="393"/>
    </location>
</feature>
<dbReference type="SUPFAM" id="SSF54928">
    <property type="entry name" value="RNA-binding domain, RBD"/>
    <property type="match status" value="1"/>
</dbReference>
<protein>
    <submittedName>
        <fullName evidence="7">LAME_0F05446g1_1</fullName>
    </submittedName>
</protein>
<comment type="subcellular location">
    <subcellularLocation>
        <location evidence="1">Nucleus</location>
    </subcellularLocation>
</comment>
<feature type="compositionally biased region" description="Low complexity" evidence="5">
    <location>
        <begin position="368"/>
        <end position="378"/>
    </location>
</feature>
<keyword evidence="8" id="KW-1185">Reference proteome</keyword>
<dbReference type="GO" id="GO:0005730">
    <property type="term" value="C:nucleolus"/>
    <property type="evidence" value="ECO:0007669"/>
    <property type="project" value="TreeGrafter"/>
</dbReference>
<keyword evidence="4" id="KW-0539">Nucleus</keyword>
<dbReference type="InterPro" id="IPR035979">
    <property type="entry name" value="RBD_domain_sf"/>
</dbReference>
<dbReference type="GO" id="GO:0005737">
    <property type="term" value="C:cytoplasm"/>
    <property type="evidence" value="ECO:0007669"/>
    <property type="project" value="TreeGrafter"/>
</dbReference>
<keyword evidence="3" id="KW-0866">Nonsense-mediated mRNA decay</keyword>
<organism evidence="7 8">
    <name type="scientific">Lachancea meyersii CBS 8951</name>
    <dbReference type="NCBI Taxonomy" id="1266667"/>
    <lineage>
        <taxon>Eukaryota</taxon>
        <taxon>Fungi</taxon>
        <taxon>Dikarya</taxon>
        <taxon>Ascomycota</taxon>
        <taxon>Saccharomycotina</taxon>
        <taxon>Saccharomycetes</taxon>
        <taxon>Saccharomycetales</taxon>
        <taxon>Saccharomycetaceae</taxon>
        <taxon>Lachancea</taxon>
    </lineage>
</organism>
<evidence type="ECO:0000256" key="2">
    <source>
        <dbReference type="ARBA" id="ARBA00005991"/>
    </source>
</evidence>
<dbReference type="PANTHER" id="PTHR13112:SF0">
    <property type="entry name" value="FI21285P1"/>
    <property type="match status" value="1"/>
</dbReference>
<dbReference type="GO" id="GO:0000184">
    <property type="term" value="P:nuclear-transcribed mRNA catabolic process, nonsense-mediated decay"/>
    <property type="evidence" value="ECO:0007669"/>
    <property type="project" value="UniProtKB-KW"/>
</dbReference>